<reference evidence="2" key="1">
    <citation type="journal article" date="2018" name="Sci. Rep.">
        <title>Lignite coal burning seam in the remote Altai Mountains harbors a hydrogen-driven thermophilic microbial community.</title>
        <authorList>
            <person name="Kadnikov V.V."/>
            <person name="Mardanov A.V."/>
            <person name="Ivasenko D.A."/>
            <person name="Antsiferov D.V."/>
            <person name="Beletsky A.V."/>
            <person name="Karnachuk O.V."/>
            <person name="Ravin N.V."/>
        </authorList>
    </citation>
    <scope>NUCLEOTIDE SEQUENCE [LARGE SCALE GENOMIC DNA]</scope>
</reference>
<dbReference type="Proteomes" id="UP000244338">
    <property type="component" value="Unassembled WGS sequence"/>
</dbReference>
<gene>
    <name evidence="1" type="ORF">BSOLF_1026</name>
</gene>
<comment type="caution">
    <text evidence="1">The sequence shown here is derived from an EMBL/GenBank/DDBJ whole genome shotgun (WGS) entry which is preliminary data.</text>
</comment>
<dbReference type="EMBL" id="PEBX01000053">
    <property type="protein sequence ID" value="PTQ56011.1"/>
    <property type="molecule type" value="Genomic_DNA"/>
</dbReference>
<sequence length="167" mass="19189">MYDAFQGTFTVLKLLSQGPVTGRKKFQKIVHLLQTQRAAIPFQFTYHHYGPYAPALQETLDRLVESHMVEEVHTSGGFEYRLTEDGEGFLKRLEQDGYHLAFDEKLFSTLVGKPATFLEVLSTYAYFREQGLSAEQARQKVQLLKAHLSEHLPEVQAMYTSVFETRP</sequence>
<accession>A0A2R6XZZ7</accession>
<dbReference type="AlphaFoldDB" id="A0A2R6XZZ7"/>
<evidence type="ECO:0000313" key="2">
    <source>
        <dbReference type="Proteomes" id="UP000244338"/>
    </source>
</evidence>
<evidence type="ECO:0000313" key="1">
    <source>
        <dbReference type="EMBL" id="PTQ56011.1"/>
    </source>
</evidence>
<name>A0A2R6XZZ7_9BACL</name>
<protein>
    <submittedName>
        <fullName evidence="1">Uncharacterized protein</fullName>
    </submittedName>
</protein>
<organism evidence="1 2">
    <name type="scientific">Candidatus Carbonibacillus altaicus</name>
    <dbReference type="NCBI Taxonomy" id="2163959"/>
    <lineage>
        <taxon>Bacteria</taxon>
        <taxon>Bacillati</taxon>
        <taxon>Bacillota</taxon>
        <taxon>Bacilli</taxon>
        <taxon>Bacillales</taxon>
        <taxon>Candidatus Carbonibacillus</taxon>
    </lineage>
</organism>
<proteinExistence type="predicted"/>